<evidence type="ECO:0000313" key="2">
    <source>
        <dbReference type="Proteomes" id="UP000582646"/>
    </source>
</evidence>
<dbReference type="Proteomes" id="UP000582646">
    <property type="component" value="Unassembled WGS sequence"/>
</dbReference>
<sequence length="212" mass="21969">MESAGRDGVLTLIRTQGPLTATEVAAALDVHVSTARFHLTNLVESGLAETAPDKRRTVGRPRVTYAARPQAPTAELLGLLLAQLGPTPELRERAAADAGRLWAASRAVAAPSDGLPDPAAVASTILRGLGFEIESTTSAFGTHTLQICACPLQSLASDSPEIARGVVRGAIEQALAISSPSLGSQYAVRVHPDPHGDCAISVRLAPMATRSV</sequence>
<dbReference type="AlphaFoldDB" id="A0A846WYU0"/>
<dbReference type="InterPro" id="IPR011991">
    <property type="entry name" value="ArsR-like_HTH"/>
</dbReference>
<reference evidence="1 2" key="1">
    <citation type="submission" date="2020-04" db="EMBL/GenBank/DDBJ databases">
        <title>MicrobeNet Type strains.</title>
        <authorList>
            <person name="Nicholson A.C."/>
        </authorList>
    </citation>
    <scope>NUCLEOTIDE SEQUENCE [LARGE SCALE GENOMIC DNA]</scope>
    <source>
        <strain evidence="1 2">DSM 44113</strain>
    </source>
</reference>
<dbReference type="SUPFAM" id="SSF46785">
    <property type="entry name" value="Winged helix' DNA-binding domain"/>
    <property type="match status" value="1"/>
</dbReference>
<protein>
    <submittedName>
        <fullName evidence="1">Helix-turn-helix domain-containing protein</fullName>
    </submittedName>
</protein>
<name>A0A846WYU0_9ACTN</name>
<dbReference type="InterPro" id="IPR036388">
    <property type="entry name" value="WH-like_DNA-bd_sf"/>
</dbReference>
<organism evidence="1 2">
    <name type="scientific">Tsukamurella spumae</name>
    <dbReference type="NCBI Taxonomy" id="44753"/>
    <lineage>
        <taxon>Bacteria</taxon>
        <taxon>Bacillati</taxon>
        <taxon>Actinomycetota</taxon>
        <taxon>Actinomycetes</taxon>
        <taxon>Mycobacteriales</taxon>
        <taxon>Tsukamurellaceae</taxon>
        <taxon>Tsukamurella</taxon>
    </lineage>
</organism>
<proteinExistence type="predicted"/>
<dbReference type="Pfam" id="PF12840">
    <property type="entry name" value="HTH_20"/>
    <property type="match status" value="1"/>
</dbReference>
<evidence type="ECO:0000313" key="1">
    <source>
        <dbReference type="EMBL" id="NKY18407.1"/>
    </source>
</evidence>
<accession>A0A846WYU0</accession>
<dbReference type="EMBL" id="JAAXOQ010000009">
    <property type="protein sequence ID" value="NKY18407.1"/>
    <property type="molecule type" value="Genomic_DNA"/>
</dbReference>
<dbReference type="Gene3D" id="1.10.10.10">
    <property type="entry name" value="Winged helix-like DNA-binding domain superfamily/Winged helix DNA-binding domain"/>
    <property type="match status" value="1"/>
</dbReference>
<dbReference type="CDD" id="cd00090">
    <property type="entry name" value="HTH_ARSR"/>
    <property type="match status" value="1"/>
</dbReference>
<keyword evidence="2" id="KW-1185">Reference proteome</keyword>
<comment type="caution">
    <text evidence="1">The sequence shown here is derived from an EMBL/GenBank/DDBJ whole genome shotgun (WGS) entry which is preliminary data.</text>
</comment>
<dbReference type="InterPro" id="IPR036390">
    <property type="entry name" value="WH_DNA-bd_sf"/>
</dbReference>
<gene>
    <name evidence="1" type="ORF">HF999_08500</name>
</gene>